<accession>A0AAN6S7N1</accession>
<evidence type="ECO:0000256" key="4">
    <source>
        <dbReference type="ARBA" id="ARBA00021268"/>
    </source>
</evidence>
<comment type="subcellular location">
    <subcellularLocation>
        <location evidence="9">Cytoplasm</location>
    </subcellularLocation>
    <subcellularLocation>
        <location evidence="1 9">Nucleus</location>
    </subcellularLocation>
</comment>
<evidence type="ECO:0000313" key="15">
    <source>
        <dbReference type="EMBL" id="KAK3943068.1"/>
    </source>
</evidence>
<evidence type="ECO:0000256" key="8">
    <source>
        <dbReference type="ARBA" id="ARBA00048017"/>
    </source>
</evidence>
<dbReference type="InterPro" id="IPR016181">
    <property type="entry name" value="Acyl_CoA_acyltransferase"/>
</dbReference>
<keyword evidence="6 9" id="KW-0539">Nucleus</keyword>
<keyword evidence="7 9" id="KW-0012">Acyltransferase</keyword>
<evidence type="ECO:0000259" key="14">
    <source>
        <dbReference type="Pfam" id="PF10394"/>
    </source>
</evidence>
<dbReference type="PANTHER" id="PTHR12046">
    <property type="entry name" value="HISTONE ACETYLTRANSFERASE TYPE B CATALYTIC SUBUNIT"/>
    <property type="match status" value="1"/>
</dbReference>
<dbReference type="InterPro" id="IPR019467">
    <property type="entry name" value="Hat1_N"/>
</dbReference>
<dbReference type="Gene3D" id="3.40.630.30">
    <property type="match status" value="1"/>
</dbReference>
<comment type="similarity">
    <text evidence="2 9">Belongs to the HAT1 family.</text>
</comment>
<dbReference type="Proteomes" id="UP001303473">
    <property type="component" value="Unassembled WGS sequence"/>
</dbReference>
<evidence type="ECO:0000256" key="10">
    <source>
        <dbReference type="PIRSR" id="PIRSR038084-1"/>
    </source>
</evidence>
<evidence type="ECO:0000256" key="12">
    <source>
        <dbReference type="PIRSR" id="PIRSR038084-3"/>
    </source>
</evidence>
<evidence type="ECO:0000313" key="16">
    <source>
        <dbReference type="Proteomes" id="UP001303473"/>
    </source>
</evidence>
<comment type="subunit">
    <text evidence="9">Component of the HAT-B complex composed of at least HAT1 and HAT2. The HAT-B complex binds to histone H4 tail.</text>
</comment>
<feature type="region of interest" description="Interaction with histone H4 N-terminus" evidence="11">
    <location>
        <begin position="44"/>
        <end position="46"/>
    </location>
</feature>
<reference evidence="16" key="1">
    <citation type="journal article" date="2023" name="Mol. Phylogenet. Evol.">
        <title>Genome-scale phylogeny and comparative genomics of the fungal order Sordariales.</title>
        <authorList>
            <person name="Hensen N."/>
            <person name="Bonometti L."/>
            <person name="Westerberg I."/>
            <person name="Brannstrom I.O."/>
            <person name="Guillou S."/>
            <person name="Cros-Aarteil S."/>
            <person name="Calhoun S."/>
            <person name="Haridas S."/>
            <person name="Kuo A."/>
            <person name="Mondo S."/>
            <person name="Pangilinan J."/>
            <person name="Riley R."/>
            <person name="LaButti K."/>
            <person name="Andreopoulos B."/>
            <person name="Lipzen A."/>
            <person name="Chen C."/>
            <person name="Yan M."/>
            <person name="Daum C."/>
            <person name="Ng V."/>
            <person name="Clum A."/>
            <person name="Steindorff A."/>
            <person name="Ohm R.A."/>
            <person name="Martin F."/>
            <person name="Silar P."/>
            <person name="Natvig D.O."/>
            <person name="Lalanne C."/>
            <person name="Gautier V."/>
            <person name="Ament-Velasquez S.L."/>
            <person name="Kruys A."/>
            <person name="Hutchinson M.I."/>
            <person name="Powell A.J."/>
            <person name="Barry K."/>
            <person name="Miller A.N."/>
            <person name="Grigoriev I.V."/>
            <person name="Debuchy R."/>
            <person name="Gladieux P."/>
            <person name="Hiltunen Thoren M."/>
            <person name="Johannesson H."/>
        </authorList>
    </citation>
    <scope>NUCLEOTIDE SEQUENCE [LARGE SCALE GENOMIC DNA]</scope>
    <source>
        <strain evidence="16">CBS 340.73</strain>
    </source>
</reference>
<dbReference type="AlphaFoldDB" id="A0AAN6S7N1"/>
<sequence>MSADDAWSASSNEALKISLVSPGATGLKTLASFHPQFTYPVFGDDEQIFGYQDLQINLRYNANDMRPNLAVSYRKKFKATGDTEAADIHEILDDFLPEVAFQKQKDFEAAISHIPDDWCPPGELISTFENKNGTFEVWKSNLADPAVAQLVKRIQIFVPLFIEGGTFIELDEPDDDRWTVFFLYQKKSVPAQPGRSSYVFAGYTTVYRYFFFKPPPTPPASPSPDDSEKELALDGEFDLLQLPCRSRISQFLVIPPFQGKGLGPNLYSVIFDEYIKHPQTLEITVEDPNEAFDDMRDIADLQYLRTMPEFNALRIDTSLAIPRDDGIAPNNIVDKKACEAVRTKAKMAPRQFARVLEMHLMSKLPGPCRPGFQPEVKSLIEPTKEEEHERQLWRLIVKKRIYQQNKDTLGQLHIPERIQKLNETVYSVEFDYARLLLKAEAQEKRLVTNGSNGKRKLDEEGEASVSKKARVEDDSAAESS</sequence>
<dbReference type="PIRSF" id="PIRSF038084">
    <property type="entry name" value="HAT-B_cat"/>
    <property type="match status" value="1"/>
</dbReference>
<comment type="catalytic activity">
    <reaction evidence="8 9">
        <text>L-lysyl-[protein] + acetyl-CoA = N(6)-acetyl-L-lysyl-[protein] + CoA + H(+)</text>
        <dbReference type="Rhea" id="RHEA:45948"/>
        <dbReference type="Rhea" id="RHEA-COMP:9752"/>
        <dbReference type="Rhea" id="RHEA-COMP:10731"/>
        <dbReference type="ChEBI" id="CHEBI:15378"/>
        <dbReference type="ChEBI" id="CHEBI:29969"/>
        <dbReference type="ChEBI" id="CHEBI:57287"/>
        <dbReference type="ChEBI" id="CHEBI:57288"/>
        <dbReference type="ChEBI" id="CHEBI:61930"/>
        <dbReference type="EC" id="2.3.1.48"/>
    </reaction>
</comment>
<feature type="binding site" evidence="11">
    <location>
        <position position="289"/>
    </location>
    <ligand>
        <name>acetyl-CoA</name>
        <dbReference type="ChEBI" id="CHEBI:57288"/>
    </ligand>
</feature>
<proteinExistence type="inferred from homology"/>
<dbReference type="GO" id="GO:0005737">
    <property type="term" value="C:cytoplasm"/>
    <property type="evidence" value="ECO:0007669"/>
    <property type="project" value="UniProtKB-SubCell"/>
</dbReference>
<evidence type="ECO:0000256" key="7">
    <source>
        <dbReference type="ARBA" id="ARBA00023315"/>
    </source>
</evidence>
<dbReference type="EC" id="2.3.1.48" evidence="3 9"/>
<dbReference type="GO" id="GO:0004402">
    <property type="term" value="F:histone acetyltransferase activity"/>
    <property type="evidence" value="ECO:0007669"/>
    <property type="project" value="UniProtKB-UniRule"/>
</dbReference>
<feature type="region of interest" description="Disordered" evidence="13">
    <location>
        <begin position="447"/>
        <end position="480"/>
    </location>
</feature>
<dbReference type="InterPro" id="IPR013523">
    <property type="entry name" value="Hist_AcTrfase_HAT1_C"/>
</dbReference>
<evidence type="ECO:0000256" key="1">
    <source>
        <dbReference type="ARBA" id="ARBA00004123"/>
    </source>
</evidence>
<protein>
    <recommendedName>
        <fullName evidence="4 9">Histone acetyltransferase type B catalytic subunit</fullName>
        <ecNumber evidence="3 9">2.3.1.48</ecNumber>
    </recommendedName>
</protein>
<dbReference type="FunFam" id="1.10.10.390:FF:000004">
    <property type="entry name" value="Histone acetyltransferase type B catalytic subunit"/>
    <property type="match status" value="1"/>
</dbReference>
<organism evidence="15 16">
    <name type="scientific">Diplogelasinospora grovesii</name>
    <dbReference type="NCBI Taxonomy" id="303347"/>
    <lineage>
        <taxon>Eukaryota</taxon>
        <taxon>Fungi</taxon>
        <taxon>Dikarya</taxon>
        <taxon>Ascomycota</taxon>
        <taxon>Pezizomycotina</taxon>
        <taxon>Sordariomycetes</taxon>
        <taxon>Sordariomycetidae</taxon>
        <taxon>Sordariales</taxon>
        <taxon>Diplogelasinosporaceae</taxon>
        <taxon>Diplogelasinospora</taxon>
    </lineage>
</organism>
<evidence type="ECO:0000256" key="13">
    <source>
        <dbReference type="SAM" id="MobiDB-lite"/>
    </source>
</evidence>
<comment type="caution">
    <text evidence="15">The sequence shown here is derived from an EMBL/GenBank/DDBJ whole genome shotgun (WGS) entry which is preliminary data.</text>
</comment>
<dbReference type="Gene3D" id="1.10.10.390">
    <property type="match status" value="1"/>
</dbReference>
<feature type="domain" description="Histone acetyl transferase HAT1 N-terminal" evidence="14">
    <location>
        <begin position="7"/>
        <end position="163"/>
    </location>
</feature>
<gene>
    <name evidence="15" type="ORF">QBC46DRAFT_457212</name>
</gene>
<dbReference type="InterPro" id="IPR037113">
    <property type="entry name" value="Hat1_N_sf"/>
</dbReference>
<feature type="region of interest" description="Interaction with histone H4 N-terminus" evidence="11">
    <location>
        <begin position="207"/>
        <end position="209"/>
    </location>
</feature>
<evidence type="ECO:0000256" key="2">
    <source>
        <dbReference type="ARBA" id="ARBA00010543"/>
    </source>
</evidence>
<keyword evidence="9" id="KW-0963">Cytoplasm</keyword>
<feature type="site" description="Interaction with histone H4 N-terminus" evidence="12">
    <location>
        <position position="178"/>
    </location>
</feature>
<name>A0AAN6S7N1_9PEZI</name>
<dbReference type="GO" id="GO:0000781">
    <property type="term" value="C:chromosome, telomeric region"/>
    <property type="evidence" value="ECO:0007669"/>
    <property type="project" value="GOC"/>
</dbReference>
<dbReference type="GO" id="GO:0031509">
    <property type="term" value="P:subtelomeric heterochromatin formation"/>
    <property type="evidence" value="ECO:0007669"/>
    <property type="project" value="InterPro"/>
</dbReference>
<dbReference type="SUPFAM" id="SSF55729">
    <property type="entry name" value="Acyl-CoA N-acyltransferases (Nat)"/>
    <property type="match status" value="1"/>
</dbReference>
<evidence type="ECO:0000256" key="3">
    <source>
        <dbReference type="ARBA" id="ARBA00013184"/>
    </source>
</evidence>
<comment type="function">
    <text evidence="9">Catalytic component of the histone acetylase B (HAT-B) complex. Has intrinsic substrate specificity that modifies lysine in recognition sequence GXGKXG. Involved in DNA double-strand break repair.</text>
</comment>
<dbReference type="Pfam" id="PF10394">
    <property type="entry name" value="Hat1_N"/>
    <property type="match status" value="1"/>
</dbReference>
<feature type="active site" description="Proton donor/acceptor" evidence="10">
    <location>
        <position position="286"/>
    </location>
</feature>
<dbReference type="EMBL" id="MU853769">
    <property type="protein sequence ID" value="KAK3943068.1"/>
    <property type="molecule type" value="Genomic_DNA"/>
</dbReference>
<dbReference type="InterPro" id="IPR017380">
    <property type="entry name" value="Hist_AcTrfase_B-typ_cat-su"/>
</dbReference>
<dbReference type="Pfam" id="PF21184">
    <property type="entry name" value="HAT1_C_fung"/>
    <property type="match status" value="1"/>
</dbReference>
<keyword evidence="16" id="KW-1185">Reference proteome</keyword>
<dbReference type="GO" id="GO:0005634">
    <property type="term" value="C:nucleus"/>
    <property type="evidence" value="ECO:0007669"/>
    <property type="project" value="UniProtKB-SubCell"/>
</dbReference>
<dbReference type="Gene3D" id="3.90.360.10">
    <property type="entry name" value="Histone acetyl transferase 1 (HAT1), N-terminal domain"/>
    <property type="match status" value="1"/>
</dbReference>
<evidence type="ECO:0000256" key="9">
    <source>
        <dbReference type="PIRNR" id="PIRNR038084"/>
    </source>
</evidence>
<evidence type="ECO:0000256" key="11">
    <source>
        <dbReference type="PIRSR" id="PIRSR038084-2"/>
    </source>
</evidence>
<evidence type="ECO:0000256" key="6">
    <source>
        <dbReference type="ARBA" id="ARBA00023242"/>
    </source>
</evidence>
<keyword evidence="5 9" id="KW-0808">Transferase</keyword>
<dbReference type="GO" id="GO:0042393">
    <property type="term" value="F:histone binding"/>
    <property type="evidence" value="ECO:0007669"/>
    <property type="project" value="InterPro"/>
</dbReference>
<evidence type="ECO:0000256" key="5">
    <source>
        <dbReference type="ARBA" id="ARBA00022679"/>
    </source>
</evidence>